<dbReference type="EMBL" id="CP144754">
    <property type="protein sequence ID" value="WVZ98956.1"/>
    <property type="molecule type" value="Genomic_DNA"/>
</dbReference>
<dbReference type="SUPFAM" id="SSF53474">
    <property type="entry name" value="alpha/beta-Hydrolases"/>
    <property type="match status" value="1"/>
</dbReference>
<dbReference type="PANTHER" id="PTHR11440">
    <property type="entry name" value="LECITHIN-CHOLESTEROL ACYLTRANSFERASE-RELATED"/>
    <property type="match status" value="1"/>
</dbReference>
<proteinExistence type="predicted"/>
<evidence type="ECO:0000256" key="1">
    <source>
        <dbReference type="SAM" id="SignalP"/>
    </source>
</evidence>
<keyword evidence="1" id="KW-0732">Signal</keyword>
<feature type="chain" id="PRO_5042949924" description="Lecithin-cholesterol acyltransferase-like 1" evidence="1">
    <location>
        <begin position="22"/>
        <end position="429"/>
    </location>
</feature>
<organism evidence="2 3">
    <name type="scientific">Paspalum notatum var. saurae</name>
    <dbReference type="NCBI Taxonomy" id="547442"/>
    <lineage>
        <taxon>Eukaryota</taxon>
        <taxon>Viridiplantae</taxon>
        <taxon>Streptophyta</taxon>
        <taxon>Embryophyta</taxon>
        <taxon>Tracheophyta</taxon>
        <taxon>Spermatophyta</taxon>
        <taxon>Magnoliopsida</taxon>
        <taxon>Liliopsida</taxon>
        <taxon>Poales</taxon>
        <taxon>Poaceae</taxon>
        <taxon>PACMAD clade</taxon>
        <taxon>Panicoideae</taxon>
        <taxon>Andropogonodae</taxon>
        <taxon>Paspaleae</taxon>
        <taxon>Paspalinae</taxon>
        <taxon>Paspalum</taxon>
    </lineage>
</organism>
<dbReference type="GO" id="GO:0006629">
    <property type="term" value="P:lipid metabolic process"/>
    <property type="evidence" value="ECO:0007669"/>
    <property type="project" value="InterPro"/>
</dbReference>
<evidence type="ECO:0008006" key="4">
    <source>
        <dbReference type="Google" id="ProtNLM"/>
    </source>
</evidence>
<reference evidence="2 3" key="1">
    <citation type="submission" date="2024-02" db="EMBL/GenBank/DDBJ databases">
        <title>High-quality chromosome-scale genome assembly of Pensacola bahiagrass (Paspalum notatum Flugge var. saurae).</title>
        <authorList>
            <person name="Vega J.M."/>
            <person name="Podio M."/>
            <person name="Orjuela J."/>
            <person name="Siena L.A."/>
            <person name="Pessino S.C."/>
            <person name="Combes M.C."/>
            <person name="Mariac C."/>
            <person name="Albertini E."/>
            <person name="Pupilli F."/>
            <person name="Ortiz J.P.A."/>
            <person name="Leblanc O."/>
        </authorList>
    </citation>
    <scope>NUCLEOTIDE SEQUENCE [LARGE SCALE GENOMIC DNA]</scope>
    <source>
        <strain evidence="2">R1</strain>
        <tissue evidence="2">Leaf</tissue>
    </source>
</reference>
<dbReference type="AlphaFoldDB" id="A0AAQ3UVE8"/>
<evidence type="ECO:0000313" key="3">
    <source>
        <dbReference type="Proteomes" id="UP001341281"/>
    </source>
</evidence>
<keyword evidence="3" id="KW-1185">Reference proteome</keyword>
<dbReference type="InterPro" id="IPR029058">
    <property type="entry name" value="AB_hydrolase_fold"/>
</dbReference>
<sequence length="429" mass="46397">MESQRPPPLLVLLLAILFAIGAPSSSLAHAAATPSLHPVVLVPGNTCGQLDARLTDEYEPPTPGCGVPTQGRGWFRLWENFTALQEDPTLLPCYADQLRLVYDHAAGDYRDAPGVRTRLVSFGTTRSFRFDDPARKNVCMEALVEALEGAGYREGANLFGAPYDFRYAPAAPGLTSKVFSDFSSGLRLLVERASRRNGGKQVILVTHSLGGLFAMVFLDRSPLAWRRRYVKHLVMLCLGVGGSPLNMWPLAFTAATSPLQPSLVGTVLTYGNRSFASMFSLLPSPAVYGDTPLVITRAKNYSASNMAEYLAAVGISEEQVALYRTRALPVTLGLRAPLVPMTSINGIGVPTIDKLVFWDGNFTAMPEVVNGDGDGQINLQTVLALERLVGNDPDQGYFKSILIPNTTHRGMISDESALKRVVSEILGAN</sequence>
<dbReference type="Pfam" id="PF02450">
    <property type="entry name" value="LCAT"/>
    <property type="match status" value="1"/>
</dbReference>
<gene>
    <name evidence="2" type="ORF">U9M48_044326</name>
</gene>
<evidence type="ECO:0000313" key="2">
    <source>
        <dbReference type="EMBL" id="WVZ98956.1"/>
    </source>
</evidence>
<name>A0AAQ3UVE8_PASNO</name>
<dbReference type="Gene3D" id="3.40.50.1820">
    <property type="entry name" value="alpha/beta hydrolase"/>
    <property type="match status" value="1"/>
</dbReference>
<protein>
    <recommendedName>
        <fullName evidence="4">Lecithin-cholesterol acyltransferase-like 1</fullName>
    </recommendedName>
</protein>
<accession>A0AAQ3UVE8</accession>
<dbReference type="GO" id="GO:0008374">
    <property type="term" value="F:O-acyltransferase activity"/>
    <property type="evidence" value="ECO:0007669"/>
    <property type="project" value="InterPro"/>
</dbReference>
<dbReference type="InterPro" id="IPR003386">
    <property type="entry name" value="LACT/PDAT_acylTrfase"/>
</dbReference>
<feature type="signal peptide" evidence="1">
    <location>
        <begin position="1"/>
        <end position="21"/>
    </location>
</feature>
<dbReference type="Proteomes" id="UP001341281">
    <property type="component" value="Chromosome 10"/>
</dbReference>